<gene>
    <name evidence="1" type="ORF">JAY77_17395</name>
</gene>
<evidence type="ECO:0000313" key="2">
    <source>
        <dbReference type="Proteomes" id="UP000886674"/>
    </source>
</evidence>
<dbReference type="AlphaFoldDB" id="A0A9E4NMB1"/>
<evidence type="ECO:0000313" key="1">
    <source>
        <dbReference type="EMBL" id="MCG7979906.1"/>
    </source>
</evidence>
<protein>
    <submittedName>
        <fullName evidence="1">Uncharacterized protein</fullName>
    </submittedName>
</protein>
<reference evidence="1" key="1">
    <citation type="journal article" date="2021" name="Proc. Natl. Acad. Sci. U.S.A.">
        <title>Global biogeography of chemosynthetic symbionts reveals both localized and globally distributed symbiont groups. .</title>
        <authorList>
            <person name="Osvatic J.T."/>
            <person name="Wilkins L.G.E."/>
            <person name="Leibrecht L."/>
            <person name="Leray M."/>
            <person name="Zauner S."/>
            <person name="Polzin J."/>
            <person name="Camacho Y."/>
            <person name="Gros O."/>
            <person name="van Gils J.A."/>
            <person name="Eisen J.A."/>
            <person name="Petersen J.M."/>
            <person name="Yuen B."/>
        </authorList>
    </citation>
    <scope>NUCLEOTIDE SEQUENCE</scope>
    <source>
        <strain evidence="1">MAGclacostrist055</strain>
    </source>
</reference>
<dbReference type="EMBL" id="JAEPCR010000093">
    <property type="protein sequence ID" value="MCG7979906.1"/>
    <property type="molecule type" value="Genomic_DNA"/>
</dbReference>
<organism evidence="1 2">
    <name type="scientific">Candidatus Thiodiazotropha taylori</name>
    <dbReference type="NCBI Taxonomy" id="2792791"/>
    <lineage>
        <taxon>Bacteria</taxon>
        <taxon>Pseudomonadati</taxon>
        <taxon>Pseudomonadota</taxon>
        <taxon>Gammaproteobacteria</taxon>
        <taxon>Chromatiales</taxon>
        <taxon>Sedimenticolaceae</taxon>
        <taxon>Candidatus Thiodiazotropha</taxon>
    </lineage>
</organism>
<proteinExistence type="predicted"/>
<comment type="caution">
    <text evidence="1">The sequence shown here is derived from an EMBL/GenBank/DDBJ whole genome shotgun (WGS) entry which is preliminary data.</text>
</comment>
<sequence length="490" mass="53576">MAIFQAGNAGACGVIKDQHPALLPGNAWTYADGIRFESDAAVFTGEAENLFGATRPVGAGLMHVLPVGQGETLRYVGVGVHGAEVFDGQGHRQSLRVDEALCEVSSNGCTSMVFGGLPLLNIEGCAPLMWSTGKGASRLTVLPKWPPNQLCKSLRCYHNYLIALNLSKSQADGDRVDSPYKVMWSNLARPNRPPDWSVADPTSDAGALELSEGRDEVVDGLTLGEQFFVYKSHSTWQMDWVGGEWIFHFRRRFSNLGALGRNCVVAIERQHFVLSDNDVVLHDGMNIVSVLSNKVRRWLFRHLNEAHRSSSFVYHNPASHEVFVFFPMDDSAVPNMAVVYNYRTDTAAIRTFEGGVHHAASVPVAGGVLDNVLASGAGLQRLAATSAVASGSKLERIGLTLGALHRRKLVKRITPLVDGEPGGKIRVSVGAQSDPWSPPAYRSEVYEIGQTFSVPVERAGRYFGVKFENLSAGWFRLNDYLLAYQETGEW</sequence>
<name>A0A9E4NMB1_9GAMM</name>
<dbReference type="Proteomes" id="UP000886674">
    <property type="component" value="Unassembled WGS sequence"/>
</dbReference>
<accession>A0A9E4NMB1</accession>